<keyword evidence="4 6" id="KW-0808">Transferase</keyword>
<evidence type="ECO:0000313" key="10">
    <source>
        <dbReference type="Proteomes" id="UP001237207"/>
    </source>
</evidence>
<dbReference type="Gene3D" id="1.10.580.10">
    <property type="entry name" value="Citrate Synthase, domain 1"/>
    <property type="match status" value="1"/>
</dbReference>
<reference evidence="9" key="1">
    <citation type="submission" date="2023-07" db="EMBL/GenBank/DDBJ databases">
        <title>Genomic Encyclopedia of Type Strains, Phase IV (KMG-IV): sequencing the most valuable type-strain genomes for metagenomic binning, comparative biology and taxonomic classification.</title>
        <authorList>
            <person name="Goeker M."/>
        </authorList>
    </citation>
    <scope>NUCLEOTIDE SEQUENCE</scope>
    <source>
        <strain evidence="9">DSM 23947</strain>
    </source>
</reference>
<dbReference type="Pfam" id="PF00285">
    <property type="entry name" value="Citrate_synt"/>
    <property type="match status" value="1"/>
</dbReference>
<protein>
    <recommendedName>
        <fullName evidence="6">Citrate synthase</fullName>
    </recommendedName>
</protein>
<keyword evidence="9" id="KW-0012">Acyltransferase</keyword>
<organism evidence="9 10">
    <name type="scientific">Oikeobacillus pervagus</name>
    <dbReference type="NCBI Taxonomy" id="1325931"/>
    <lineage>
        <taxon>Bacteria</taxon>
        <taxon>Bacillati</taxon>
        <taxon>Bacillota</taxon>
        <taxon>Bacilli</taxon>
        <taxon>Bacillales</taxon>
        <taxon>Bacillaceae</taxon>
        <taxon>Oikeobacillus</taxon>
    </lineage>
</organism>
<dbReference type="NCBIfam" id="NF010637">
    <property type="entry name" value="PRK14034.1"/>
    <property type="match status" value="1"/>
</dbReference>
<name>A0AAJ1T098_9BACI</name>
<dbReference type="GO" id="GO:0036440">
    <property type="term" value="F:citrate synthase activity"/>
    <property type="evidence" value="ECO:0007669"/>
    <property type="project" value="UniProtKB-EC"/>
</dbReference>
<dbReference type="PIRSF" id="PIRSF001369">
    <property type="entry name" value="Citrate_synth"/>
    <property type="match status" value="1"/>
</dbReference>
<dbReference type="InterPro" id="IPR024176">
    <property type="entry name" value="Citrate_synthase_bac-typ"/>
</dbReference>
<dbReference type="Proteomes" id="UP001237207">
    <property type="component" value="Unassembled WGS sequence"/>
</dbReference>
<dbReference type="InterPro" id="IPR002020">
    <property type="entry name" value="Citrate_synthase"/>
</dbReference>
<dbReference type="SUPFAM" id="SSF48256">
    <property type="entry name" value="Citrate synthase"/>
    <property type="match status" value="1"/>
</dbReference>
<evidence type="ECO:0000256" key="1">
    <source>
        <dbReference type="ARBA" id="ARBA00004751"/>
    </source>
</evidence>
<dbReference type="AlphaFoldDB" id="A0AAJ1T098"/>
<evidence type="ECO:0000256" key="2">
    <source>
        <dbReference type="ARBA" id="ARBA00010566"/>
    </source>
</evidence>
<evidence type="ECO:0000256" key="7">
    <source>
        <dbReference type="PIRSR" id="PIRSR001369-1"/>
    </source>
</evidence>
<evidence type="ECO:0000256" key="6">
    <source>
        <dbReference type="PIRNR" id="PIRNR001369"/>
    </source>
</evidence>
<evidence type="ECO:0000256" key="8">
    <source>
        <dbReference type="RuleBase" id="RU003406"/>
    </source>
</evidence>
<comment type="pathway">
    <text evidence="1">Carbohydrate metabolism; tricarboxylic acid cycle; isocitrate from oxaloacetate: step 1/2.</text>
</comment>
<keyword evidence="3" id="KW-0816">Tricarboxylic acid cycle</keyword>
<dbReference type="NCBIfam" id="TIGR01800">
    <property type="entry name" value="cit_synth_II"/>
    <property type="match status" value="1"/>
</dbReference>
<gene>
    <name evidence="9" type="ORF">J2S13_001376</name>
</gene>
<feature type="active site" evidence="7">
    <location>
        <position position="257"/>
    </location>
</feature>
<dbReference type="InterPro" id="IPR016143">
    <property type="entry name" value="Citrate_synth-like_sm_a-sub"/>
</dbReference>
<dbReference type="NCBIfam" id="NF010638">
    <property type="entry name" value="PRK14035.1"/>
    <property type="match status" value="1"/>
</dbReference>
<keyword evidence="10" id="KW-1185">Reference proteome</keyword>
<dbReference type="GO" id="GO:0006099">
    <property type="term" value="P:tricarboxylic acid cycle"/>
    <property type="evidence" value="ECO:0007669"/>
    <property type="project" value="UniProtKB-KW"/>
</dbReference>
<sequence>MTATRGLEGVVATTSSVSSIIDDTLTYVGYNIDDLAENASFEEVIYLLWHRRLPTKPELEELKQQLADNYEIPQELINHFNMYPIDKVHPMAALRTAVSFLGLYDEEADVMETEANYRKAIRLQAKLPTIVTTFARIRKGLQPVAPRKDLNFAANFLYMLSGQEPAEIEVEAFNKALVLHADHELNASTFTARVCVATLSDVYSGVTSAIGALKGPLHGGANEQVMKMLTEIGSVENVEPYIQNKLDNKEKIMGFGHRVYRKGDPRAKHLREMSKKLTELSGEPKWYEMSSKIENIVTTQKNLPPNVDFYSASVYHSLKIDHDLFTPIFAVSRVSGWLAHILEQYENNRLIRPRAEYIGPSLQSYVPIEQRG</sequence>
<dbReference type="FunFam" id="1.10.230.10:FF:000003">
    <property type="entry name" value="Citrate synthase"/>
    <property type="match status" value="1"/>
</dbReference>
<dbReference type="Gene3D" id="1.10.230.10">
    <property type="entry name" value="Cytochrome P450-Terp, domain 2"/>
    <property type="match status" value="1"/>
</dbReference>
<dbReference type="PANTHER" id="PTHR11739">
    <property type="entry name" value="CITRATE SYNTHASE"/>
    <property type="match status" value="1"/>
</dbReference>
<feature type="active site" evidence="7">
    <location>
        <position position="308"/>
    </location>
</feature>
<dbReference type="GO" id="GO:0005975">
    <property type="term" value="P:carbohydrate metabolic process"/>
    <property type="evidence" value="ECO:0007669"/>
    <property type="project" value="TreeGrafter"/>
</dbReference>
<proteinExistence type="inferred from homology"/>
<evidence type="ECO:0000256" key="3">
    <source>
        <dbReference type="ARBA" id="ARBA00022532"/>
    </source>
</evidence>
<evidence type="ECO:0000256" key="5">
    <source>
        <dbReference type="ARBA" id="ARBA00049288"/>
    </source>
</evidence>
<comment type="similarity">
    <text evidence="2 6 8">Belongs to the citrate synthase family.</text>
</comment>
<comment type="catalytic activity">
    <reaction evidence="5">
        <text>oxaloacetate + acetyl-CoA + H2O = citrate + CoA + H(+)</text>
        <dbReference type="Rhea" id="RHEA:16845"/>
        <dbReference type="ChEBI" id="CHEBI:15377"/>
        <dbReference type="ChEBI" id="CHEBI:15378"/>
        <dbReference type="ChEBI" id="CHEBI:16452"/>
        <dbReference type="ChEBI" id="CHEBI:16947"/>
        <dbReference type="ChEBI" id="CHEBI:57287"/>
        <dbReference type="ChEBI" id="CHEBI:57288"/>
        <dbReference type="EC" id="2.3.3.16"/>
    </reaction>
</comment>
<dbReference type="InterPro" id="IPR036969">
    <property type="entry name" value="Citrate_synthase_sf"/>
</dbReference>
<dbReference type="InterPro" id="IPR019810">
    <property type="entry name" value="Citrate_synthase_AS"/>
</dbReference>
<dbReference type="PANTHER" id="PTHR11739:SF4">
    <property type="entry name" value="CITRATE SYNTHASE, PEROXISOMAL"/>
    <property type="match status" value="1"/>
</dbReference>
<dbReference type="CDD" id="cd06110">
    <property type="entry name" value="BSuCS-II_like"/>
    <property type="match status" value="1"/>
</dbReference>
<dbReference type="InterPro" id="IPR011278">
    <property type="entry name" value="2-MeCitrate/Citrate_synth_II"/>
</dbReference>
<comment type="caution">
    <text evidence="9">The sequence shown here is derived from an EMBL/GenBank/DDBJ whole genome shotgun (WGS) entry which is preliminary data.</text>
</comment>
<evidence type="ECO:0000256" key="4">
    <source>
        <dbReference type="ARBA" id="ARBA00022679"/>
    </source>
</evidence>
<dbReference type="PRINTS" id="PR00143">
    <property type="entry name" value="CITRTSNTHASE"/>
</dbReference>
<dbReference type="InterPro" id="IPR016142">
    <property type="entry name" value="Citrate_synth-like_lrg_a-sub"/>
</dbReference>
<dbReference type="PROSITE" id="PS00480">
    <property type="entry name" value="CITRATE_SYNTHASE"/>
    <property type="match status" value="1"/>
</dbReference>
<dbReference type="GO" id="GO:0005829">
    <property type="term" value="C:cytosol"/>
    <property type="evidence" value="ECO:0007669"/>
    <property type="project" value="TreeGrafter"/>
</dbReference>
<dbReference type="EMBL" id="JAUSUC010000013">
    <property type="protein sequence ID" value="MDQ0214977.1"/>
    <property type="molecule type" value="Genomic_DNA"/>
</dbReference>
<accession>A0AAJ1T098</accession>
<evidence type="ECO:0000313" key="9">
    <source>
        <dbReference type="EMBL" id="MDQ0214977.1"/>
    </source>
</evidence>
<dbReference type="RefSeq" id="WP_307256974.1">
    <property type="nucleotide sequence ID" value="NZ_JAUSUC010000013.1"/>
</dbReference>